<dbReference type="GO" id="GO:0007059">
    <property type="term" value="P:chromosome segregation"/>
    <property type="evidence" value="ECO:0007669"/>
    <property type="project" value="UniProtKB-KW"/>
</dbReference>
<dbReference type="PANTHER" id="PTHR33375:SF1">
    <property type="entry name" value="CHROMOSOME-PARTITIONING PROTEIN PARB-RELATED"/>
    <property type="match status" value="1"/>
</dbReference>
<accession>A0A6V7R4T3</accession>
<evidence type="ECO:0000256" key="3">
    <source>
        <dbReference type="ARBA" id="ARBA00022829"/>
    </source>
</evidence>
<comment type="caution">
    <text evidence="6">The sequence shown here is derived from an EMBL/GenBank/DDBJ whole genome shotgun (WGS) entry which is preliminary data.</text>
</comment>
<dbReference type="InterPro" id="IPR041468">
    <property type="entry name" value="HTH_ParB/Spo0J"/>
</dbReference>
<dbReference type="InterPro" id="IPR003115">
    <property type="entry name" value="ParB_N"/>
</dbReference>
<dbReference type="Pfam" id="PF17762">
    <property type="entry name" value="HTH_ParB"/>
    <property type="match status" value="1"/>
</dbReference>
<protein>
    <submittedName>
        <fullName evidence="6">Nucleoid occlusion protein</fullName>
    </submittedName>
</protein>
<dbReference type="Pfam" id="PF02195">
    <property type="entry name" value="ParB_N"/>
    <property type="match status" value="1"/>
</dbReference>
<evidence type="ECO:0000256" key="4">
    <source>
        <dbReference type="ARBA" id="ARBA00023125"/>
    </source>
</evidence>
<feature type="domain" description="HTH cro/C1-type" evidence="5">
    <location>
        <begin position="111"/>
        <end position="137"/>
    </location>
</feature>
<dbReference type="SUPFAM" id="SSF110849">
    <property type="entry name" value="ParB/Sulfiredoxin"/>
    <property type="match status" value="1"/>
</dbReference>
<evidence type="ECO:0000313" key="7">
    <source>
        <dbReference type="Proteomes" id="UP000588186"/>
    </source>
</evidence>
<dbReference type="Proteomes" id="UP000588186">
    <property type="component" value="Unassembled WGS sequence"/>
</dbReference>
<dbReference type="EMBL" id="CAJEWB010000005">
    <property type="protein sequence ID" value="CAD2072336.1"/>
    <property type="molecule type" value="Genomic_DNA"/>
</dbReference>
<keyword evidence="4" id="KW-0238">DNA-binding</keyword>
<dbReference type="Gene3D" id="1.10.10.2830">
    <property type="match status" value="1"/>
</dbReference>
<dbReference type="InterPro" id="IPR050336">
    <property type="entry name" value="Chromosome_partition/occlusion"/>
</dbReference>
<gene>
    <name evidence="6" type="primary">noc_1</name>
    <name evidence="6" type="ORF">JEOPIN946_00434</name>
</gene>
<dbReference type="NCBIfam" id="TIGR00180">
    <property type="entry name" value="parB_part"/>
    <property type="match status" value="1"/>
</dbReference>
<dbReference type="CDD" id="cd16393">
    <property type="entry name" value="SPO0J_N"/>
    <property type="match status" value="1"/>
</dbReference>
<comment type="subcellular location">
    <subcellularLocation>
        <location evidence="1">Cytoplasm</location>
        <location evidence="1">Nucleoid</location>
    </subcellularLocation>
</comment>
<evidence type="ECO:0000256" key="1">
    <source>
        <dbReference type="ARBA" id="ARBA00004453"/>
    </source>
</evidence>
<organism evidence="6 7">
    <name type="scientific">Phocicoccus pinnipedialis</name>
    <dbReference type="NCBI Taxonomy" id="110845"/>
    <lineage>
        <taxon>Bacteria</taxon>
        <taxon>Bacillati</taxon>
        <taxon>Bacillota</taxon>
        <taxon>Bacilli</taxon>
        <taxon>Bacillales</taxon>
        <taxon>Salinicoccaceae</taxon>
        <taxon>Phocicoccus</taxon>
    </lineage>
</organism>
<dbReference type="GO" id="GO:0045881">
    <property type="term" value="P:positive regulation of sporulation resulting in formation of a cellular spore"/>
    <property type="evidence" value="ECO:0007669"/>
    <property type="project" value="TreeGrafter"/>
</dbReference>
<dbReference type="AlphaFoldDB" id="A0A6V7R4T3"/>
<name>A0A6V7R4T3_9BACL</name>
<dbReference type="PANTHER" id="PTHR33375">
    <property type="entry name" value="CHROMOSOME-PARTITIONING PROTEIN PARB-RELATED"/>
    <property type="match status" value="1"/>
</dbReference>
<dbReference type="GO" id="GO:0003677">
    <property type="term" value="F:DNA binding"/>
    <property type="evidence" value="ECO:0007669"/>
    <property type="project" value="UniProtKB-KW"/>
</dbReference>
<evidence type="ECO:0000313" key="6">
    <source>
        <dbReference type="EMBL" id="CAD2072336.1"/>
    </source>
</evidence>
<proteinExistence type="inferred from homology"/>
<dbReference type="GO" id="GO:0009295">
    <property type="term" value="C:nucleoid"/>
    <property type="evidence" value="ECO:0007669"/>
    <property type="project" value="UniProtKB-SubCell"/>
</dbReference>
<dbReference type="SUPFAM" id="SSF109709">
    <property type="entry name" value="KorB DNA-binding domain-like"/>
    <property type="match status" value="1"/>
</dbReference>
<dbReference type="Gene3D" id="3.90.1530.30">
    <property type="match status" value="1"/>
</dbReference>
<evidence type="ECO:0000259" key="5">
    <source>
        <dbReference type="PROSITE" id="PS50943"/>
    </source>
</evidence>
<dbReference type="InterPro" id="IPR057240">
    <property type="entry name" value="ParB_dimer_C"/>
</dbReference>
<dbReference type="PROSITE" id="PS50943">
    <property type="entry name" value="HTH_CROC1"/>
    <property type="match status" value="1"/>
</dbReference>
<dbReference type="InterPro" id="IPR004437">
    <property type="entry name" value="ParB/RepB/Spo0J"/>
</dbReference>
<dbReference type="RefSeq" id="WP_186076443.1">
    <property type="nucleotide sequence ID" value="NZ_CAJEWB010000005.1"/>
</dbReference>
<evidence type="ECO:0000256" key="2">
    <source>
        <dbReference type="ARBA" id="ARBA00006295"/>
    </source>
</evidence>
<dbReference type="SMART" id="SM00470">
    <property type="entry name" value="ParB"/>
    <property type="match status" value="1"/>
</dbReference>
<keyword evidence="7" id="KW-1185">Reference proteome</keyword>
<reference evidence="6 7" key="1">
    <citation type="submission" date="2020-07" db="EMBL/GenBank/DDBJ databases">
        <authorList>
            <person name="Criscuolo A."/>
        </authorList>
    </citation>
    <scope>NUCLEOTIDE SEQUENCE [LARGE SCALE GENOMIC DNA]</scope>
    <source>
        <strain evidence="6">CIP107946</strain>
    </source>
</reference>
<keyword evidence="3" id="KW-0159">Chromosome partition</keyword>
<sequence length="265" mass="31083">MEKGQLKEIKISDIKPNPYQPRLTFKESSLRELAQSIERNGLLQPISVRKTVTGYTLIAGERRFRAMQSLKREYIPAVILNLTDEEMMTHSILENLQREDLDTFEEAISYKKYMEALNLNQEQVAKNLGKSRSYIANTIRLLNLPNRVVKMIKDNELTSAHGRTLLSLKDPITIEQVAERSRDEKWNVRKLERYVQRFKTERGLKKTQNDLKKPRIVEQTEQKLKETLGTKVEIKRVNNRGYIEIDFTNQKEFERIVNYILNGGE</sequence>
<dbReference type="InterPro" id="IPR036086">
    <property type="entry name" value="ParB/Sulfiredoxin_sf"/>
</dbReference>
<dbReference type="Pfam" id="PF23552">
    <property type="entry name" value="ParB_C"/>
    <property type="match status" value="1"/>
</dbReference>
<comment type="similarity">
    <text evidence="2">Belongs to the ParB family.</text>
</comment>
<dbReference type="GO" id="GO:0005694">
    <property type="term" value="C:chromosome"/>
    <property type="evidence" value="ECO:0007669"/>
    <property type="project" value="TreeGrafter"/>
</dbReference>
<dbReference type="FunFam" id="3.90.1530.30:FF:000001">
    <property type="entry name" value="Chromosome partitioning protein ParB"/>
    <property type="match status" value="1"/>
</dbReference>
<dbReference type="InterPro" id="IPR001387">
    <property type="entry name" value="Cro/C1-type_HTH"/>
</dbReference>
<dbReference type="FunFam" id="1.10.10.2830:FF:000001">
    <property type="entry name" value="Chromosome partitioning protein ParB"/>
    <property type="match status" value="1"/>
</dbReference>